<name>A0A1W2F9X5_KIBAR</name>
<accession>A0A1W2F9X5</accession>
<evidence type="ECO:0000313" key="3">
    <source>
        <dbReference type="Proteomes" id="UP000192674"/>
    </source>
</evidence>
<dbReference type="EMBL" id="FWXV01000005">
    <property type="protein sequence ID" value="SMD18759.1"/>
    <property type="molecule type" value="Genomic_DNA"/>
</dbReference>
<dbReference type="OrthoDB" id="9838018at2"/>
<keyword evidence="3" id="KW-1185">Reference proteome</keyword>
<dbReference type="AlphaFoldDB" id="A0A1W2F9X5"/>
<evidence type="ECO:0000256" key="1">
    <source>
        <dbReference type="SAM" id="MobiDB-lite"/>
    </source>
</evidence>
<organism evidence="2 3">
    <name type="scientific">Kibdelosporangium aridum</name>
    <dbReference type="NCBI Taxonomy" id="2030"/>
    <lineage>
        <taxon>Bacteria</taxon>
        <taxon>Bacillati</taxon>
        <taxon>Actinomycetota</taxon>
        <taxon>Actinomycetes</taxon>
        <taxon>Pseudonocardiales</taxon>
        <taxon>Pseudonocardiaceae</taxon>
        <taxon>Kibdelosporangium</taxon>
    </lineage>
</organism>
<evidence type="ECO:0000313" key="2">
    <source>
        <dbReference type="EMBL" id="SMD18759.1"/>
    </source>
</evidence>
<reference evidence="2 3" key="1">
    <citation type="submission" date="2017-04" db="EMBL/GenBank/DDBJ databases">
        <authorList>
            <person name="Afonso C.L."/>
            <person name="Miller P.J."/>
            <person name="Scott M.A."/>
            <person name="Spackman E."/>
            <person name="Goraichik I."/>
            <person name="Dimitrov K.M."/>
            <person name="Suarez D.L."/>
            <person name="Swayne D.E."/>
        </authorList>
    </citation>
    <scope>NUCLEOTIDE SEQUENCE [LARGE SCALE GENOMIC DNA]</scope>
    <source>
        <strain evidence="2 3">DSM 43828</strain>
    </source>
</reference>
<proteinExistence type="predicted"/>
<protein>
    <submittedName>
        <fullName evidence="2">Uncharacterized protein</fullName>
    </submittedName>
</protein>
<sequence>MWAIHRIFTAITFVAVTTGILADCGAGHVADCLDGSNKNLAMVAVNCWSGWEHSQKKTVRDERTRTKPKSVSTENERG</sequence>
<dbReference type="RefSeq" id="WP_084430109.1">
    <property type="nucleotide sequence ID" value="NZ_FWXV01000005.1"/>
</dbReference>
<feature type="compositionally biased region" description="Polar residues" evidence="1">
    <location>
        <begin position="69"/>
        <end position="78"/>
    </location>
</feature>
<feature type="compositionally biased region" description="Basic and acidic residues" evidence="1">
    <location>
        <begin position="53"/>
        <end position="65"/>
    </location>
</feature>
<gene>
    <name evidence="2" type="ORF">SAMN05661093_05890</name>
</gene>
<dbReference type="Proteomes" id="UP000192674">
    <property type="component" value="Unassembled WGS sequence"/>
</dbReference>
<feature type="region of interest" description="Disordered" evidence="1">
    <location>
        <begin position="53"/>
        <end position="78"/>
    </location>
</feature>